<protein>
    <submittedName>
        <fullName evidence="4">ELYS-like domain-containing protein</fullName>
    </submittedName>
</protein>
<evidence type="ECO:0000256" key="1">
    <source>
        <dbReference type="SAM" id="Coils"/>
    </source>
</evidence>
<feature type="region of interest" description="Disordered" evidence="2">
    <location>
        <begin position="875"/>
        <end position="905"/>
    </location>
</feature>
<proteinExistence type="predicted"/>
<feature type="compositionally biased region" description="Basic and acidic residues" evidence="2">
    <location>
        <begin position="705"/>
        <end position="715"/>
    </location>
</feature>
<feature type="compositionally biased region" description="Low complexity" evidence="2">
    <location>
        <begin position="878"/>
        <end position="900"/>
    </location>
</feature>
<dbReference type="WBParaSite" id="scf7180000421302.g6619">
    <property type="protein sequence ID" value="scf7180000421302.g6619"/>
    <property type="gene ID" value="scf7180000421302.g6619"/>
</dbReference>
<reference evidence="4" key="1">
    <citation type="submission" date="2022-11" db="UniProtKB">
        <authorList>
            <consortium name="WormBaseParasite"/>
        </authorList>
    </citation>
    <scope>IDENTIFICATION</scope>
</reference>
<organism evidence="3 4">
    <name type="scientific">Meloidogyne floridensis</name>
    <dbReference type="NCBI Taxonomy" id="298350"/>
    <lineage>
        <taxon>Eukaryota</taxon>
        <taxon>Metazoa</taxon>
        <taxon>Ecdysozoa</taxon>
        <taxon>Nematoda</taxon>
        <taxon>Chromadorea</taxon>
        <taxon>Rhabditida</taxon>
        <taxon>Tylenchina</taxon>
        <taxon>Tylenchomorpha</taxon>
        <taxon>Tylenchoidea</taxon>
        <taxon>Meloidogynidae</taxon>
        <taxon>Meloidogyninae</taxon>
        <taxon>Meloidogyne</taxon>
    </lineage>
</organism>
<dbReference type="Proteomes" id="UP000887560">
    <property type="component" value="Unplaced"/>
</dbReference>
<feature type="compositionally biased region" description="Polar residues" evidence="2">
    <location>
        <begin position="633"/>
        <end position="656"/>
    </location>
</feature>
<feature type="compositionally biased region" description="Basic and acidic residues" evidence="2">
    <location>
        <begin position="679"/>
        <end position="688"/>
    </location>
</feature>
<feature type="compositionally biased region" description="Low complexity" evidence="2">
    <location>
        <begin position="657"/>
        <end position="670"/>
    </location>
</feature>
<accession>A0A915NY19</accession>
<sequence length="1070" mass="125382">MDVNLHSNELEARFRLRLFTFLRSQEDLKQLISNDPTNSTQSSTIKYSQLRLELGRFLAAYYLNFSFPLLFKNIKKLDISLKDISNSDNICILPNLIIWSELEEQWIDENKEENNLNLNNNHWQLGQILSEDCSPKLAIYLLLREERILEAISFVDHFNDSRAILLLRFLAEKIYRLQLLSDFCQNLLIKQFLERILFLENLDNAQTLTNNQEIIKYIQQNIEVALNIDVLFPSNLHNYIGFFDCLIAECAYHMGAEFEKLLEDFSFGNELICSSDNIKCLSHFLPRPPIYSIPLEEDNFNLFSKNSQEKNQESLSWLRLHRCYIIISMAFGISNRLENLIGFFALWMAQSQENSNNNNKINQFTNNSSNDLSIILEKQLFIGHSENEIYTDLNIFQTLFSVVIGMQMRDLLINSIKNNDSELINKYKIKLEVLSFPFRNFSQKTKENELIWQSIKRPNWYSLILSGAEEKFNLNELTELNKNNLQVFPSENYKFQLNNFEDILIMQYLSSEFPIVNLPPPLIQMRLELVPDEFCSCNRQSFISKNLNKNTQNNNIIENFDEIGKSSFKINENNLIKEKEEENICKREEIDELEILAEEIRSGIKRLELLEEETNLINRKEMRNLQGIEGSEELTTTTEPLKSSSEMNNNYYSTNDSVCSSESSRSSLNSNKEGRKNKKIDYSSKLNEEESSTSNWASEEEEEKEEKKENTFEKELTKEQLLQEMNKVGKHLEWIWAQIGGRINEENVDGEDYDNEDVEGEDDQKEEEILERKENSYDQELLENEEQFNENKEIVEEILQQEPNEQKFSSEEEFPNNNIKIKQFKMPEIRIKSNVDFSIPSLIEEEKSYELRELEEIEEIEFNSNNISLKAEEIKPASGQLSSSSGYHHQHSSSSSGNSQRKNDGLINKSFQNWSIPPNIQPMDFSRLDIDSDEERNSGGKTINKWTDIEVYPREILKEKTPLIINEKKQTKSNQQKTPLKNKWRPPSWLRLLPPFDGTIRTERIFCGKITAERQLLQLNLDKEQSSIYDSGIALDQTTNTSRYQQDFLLYSIELCEEEIEIMRQMAKQT</sequence>
<name>A0A915NY19_9BILA</name>
<feature type="region of interest" description="Disordered" evidence="2">
    <location>
        <begin position="746"/>
        <end position="768"/>
    </location>
</feature>
<keyword evidence="1" id="KW-0175">Coiled coil</keyword>
<evidence type="ECO:0000313" key="3">
    <source>
        <dbReference type="Proteomes" id="UP000887560"/>
    </source>
</evidence>
<dbReference type="AlphaFoldDB" id="A0A915NY19"/>
<keyword evidence="3" id="KW-1185">Reference proteome</keyword>
<feature type="coiled-coil region" evidence="1">
    <location>
        <begin position="576"/>
        <end position="613"/>
    </location>
</feature>
<evidence type="ECO:0000256" key="2">
    <source>
        <dbReference type="SAM" id="MobiDB-lite"/>
    </source>
</evidence>
<feature type="region of interest" description="Disordered" evidence="2">
    <location>
        <begin position="628"/>
        <end position="715"/>
    </location>
</feature>
<evidence type="ECO:0000313" key="4">
    <source>
        <dbReference type="WBParaSite" id="scf7180000421302.g6619"/>
    </source>
</evidence>